<feature type="domain" description="HTH psq-type" evidence="2">
    <location>
        <begin position="40"/>
        <end position="75"/>
    </location>
</feature>
<organism evidence="3 4">
    <name type="scientific">Araneus ventricosus</name>
    <name type="common">Orbweaver spider</name>
    <name type="synonym">Epeira ventricosa</name>
    <dbReference type="NCBI Taxonomy" id="182803"/>
    <lineage>
        <taxon>Eukaryota</taxon>
        <taxon>Metazoa</taxon>
        <taxon>Ecdysozoa</taxon>
        <taxon>Arthropoda</taxon>
        <taxon>Chelicerata</taxon>
        <taxon>Arachnida</taxon>
        <taxon>Araneae</taxon>
        <taxon>Araneomorphae</taxon>
        <taxon>Entelegynae</taxon>
        <taxon>Araneoidea</taxon>
        <taxon>Araneidae</taxon>
        <taxon>Araneus</taxon>
    </lineage>
</organism>
<dbReference type="Pfam" id="PF05225">
    <property type="entry name" value="HTH_psq"/>
    <property type="match status" value="1"/>
</dbReference>
<dbReference type="OrthoDB" id="6766699at2759"/>
<dbReference type="GO" id="GO:0003677">
    <property type="term" value="F:DNA binding"/>
    <property type="evidence" value="ECO:0007669"/>
    <property type="project" value="InterPro"/>
</dbReference>
<evidence type="ECO:0000259" key="2">
    <source>
        <dbReference type="Pfam" id="PF05225"/>
    </source>
</evidence>
<dbReference type="Proteomes" id="UP000499080">
    <property type="component" value="Unassembled WGS sequence"/>
</dbReference>
<evidence type="ECO:0000256" key="1">
    <source>
        <dbReference type="ARBA" id="ARBA00004123"/>
    </source>
</evidence>
<dbReference type="InterPro" id="IPR009057">
    <property type="entry name" value="Homeodomain-like_sf"/>
</dbReference>
<proteinExistence type="predicted"/>
<dbReference type="GO" id="GO:0005634">
    <property type="term" value="C:nucleus"/>
    <property type="evidence" value="ECO:0007669"/>
    <property type="project" value="UniProtKB-SubCell"/>
</dbReference>
<evidence type="ECO:0000313" key="3">
    <source>
        <dbReference type="EMBL" id="GBM61690.1"/>
    </source>
</evidence>
<name>A0A4Y2H6E5_ARAVE</name>
<evidence type="ECO:0000313" key="4">
    <source>
        <dbReference type="Proteomes" id="UP000499080"/>
    </source>
</evidence>
<reference evidence="3 4" key="1">
    <citation type="journal article" date="2019" name="Sci. Rep.">
        <title>Orb-weaving spider Araneus ventricosus genome elucidates the spidroin gene catalogue.</title>
        <authorList>
            <person name="Kono N."/>
            <person name="Nakamura H."/>
            <person name="Ohtoshi R."/>
            <person name="Moran D.A.P."/>
            <person name="Shinohara A."/>
            <person name="Yoshida Y."/>
            <person name="Fujiwara M."/>
            <person name="Mori M."/>
            <person name="Tomita M."/>
            <person name="Arakawa K."/>
        </authorList>
    </citation>
    <scope>NUCLEOTIDE SEQUENCE [LARGE SCALE GENOMIC DNA]</scope>
</reference>
<dbReference type="EMBL" id="BGPR01001780">
    <property type="protein sequence ID" value="GBM61690.1"/>
    <property type="molecule type" value="Genomic_DNA"/>
</dbReference>
<dbReference type="Gene3D" id="1.10.10.60">
    <property type="entry name" value="Homeodomain-like"/>
    <property type="match status" value="1"/>
</dbReference>
<comment type="caution">
    <text evidence="3">The sequence shown here is derived from an EMBL/GenBank/DDBJ whole genome shotgun (WGS) entry which is preliminary data.</text>
</comment>
<protein>
    <recommendedName>
        <fullName evidence="2">HTH psq-type domain-containing protein</fullName>
    </recommendedName>
</protein>
<dbReference type="SUPFAM" id="SSF46689">
    <property type="entry name" value="Homeodomain-like"/>
    <property type="match status" value="1"/>
</dbReference>
<sequence>MGTLPQVAMEGAVDWRPGLMPRTKKRYKCKNKRHQSDKSQMVRAIAAVKAKEASVKGAARRFEVPRSTLQRFYKT</sequence>
<dbReference type="InterPro" id="IPR007889">
    <property type="entry name" value="HTH_Psq"/>
</dbReference>
<dbReference type="AlphaFoldDB" id="A0A4Y2H6E5"/>
<gene>
    <name evidence="3" type="ORF">AVEN_57121_1</name>
</gene>
<comment type="subcellular location">
    <subcellularLocation>
        <location evidence="1">Nucleus</location>
    </subcellularLocation>
</comment>
<accession>A0A4Y2H6E5</accession>
<keyword evidence="4" id="KW-1185">Reference proteome</keyword>